<organism evidence="1 2">
    <name type="scientific">Falsiroseomonas tokyonensis</name>
    <dbReference type="NCBI Taxonomy" id="430521"/>
    <lineage>
        <taxon>Bacteria</taxon>
        <taxon>Pseudomonadati</taxon>
        <taxon>Pseudomonadota</taxon>
        <taxon>Alphaproteobacteria</taxon>
        <taxon>Acetobacterales</taxon>
        <taxon>Roseomonadaceae</taxon>
        <taxon>Falsiroseomonas</taxon>
    </lineage>
</organism>
<sequence length="51" mass="5403">MADDDYVFDEATGEWRPASEIAAAAAPGPALIRDAAGMPWRMAIPSPSSRI</sequence>
<dbReference type="RefSeq" id="WP_246602257.1">
    <property type="nucleotide sequence ID" value="NZ_JAFNJS010000001.1"/>
</dbReference>
<name>A0ABV7BSL0_9PROT</name>
<comment type="caution">
    <text evidence="1">The sequence shown here is derived from an EMBL/GenBank/DDBJ whole genome shotgun (WGS) entry which is preliminary data.</text>
</comment>
<reference evidence="2" key="1">
    <citation type="journal article" date="2019" name="Int. J. Syst. Evol. Microbiol.">
        <title>The Global Catalogue of Microorganisms (GCM) 10K type strain sequencing project: providing services to taxonomists for standard genome sequencing and annotation.</title>
        <authorList>
            <consortium name="The Broad Institute Genomics Platform"/>
            <consortium name="The Broad Institute Genome Sequencing Center for Infectious Disease"/>
            <person name="Wu L."/>
            <person name="Ma J."/>
        </authorList>
    </citation>
    <scope>NUCLEOTIDE SEQUENCE [LARGE SCALE GENOMIC DNA]</scope>
    <source>
        <strain evidence="2">CGMCC 1.16855</strain>
    </source>
</reference>
<dbReference type="Proteomes" id="UP001595420">
    <property type="component" value="Unassembled WGS sequence"/>
</dbReference>
<evidence type="ECO:0000313" key="1">
    <source>
        <dbReference type="EMBL" id="MFC2999159.1"/>
    </source>
</evidence>
<evidence type="ECO:0000313" key="2">
    <source>
        <dbReference type="Proteomes" id="UP001595420"/>
    </source>
</evidence>
<proteinExistence type="predicted"/>
<keyword evidence="2" id="KW-1185">Reference proteome</keyword>
<protein>
    <submittedName>
        <fullName evidence="1">Uncharacterized protein</fullName>
    </submittedName>
</protein>
<accession>A0ABV7BSL0</accession>
<dbReference type="EMBL" id="JBHRSB010000001">
    <property type="protein sequence ID" value="MFC2999159.1"/>
    <property type="molecule type" value="Genomic_DNA"/>
</dbReference>
<gene>
    <name evidence="1" type="ORF">ACFOD3_04585</name>
</gene>